<reference evidence="1" key="1">
    <citation type="submission" date="2018-06" db="EMBL/GenBank/DDBJ databases">
        <authorList>
            <person name="Zhirakovskaya E."/>
        </authorList>
    </citation>
    <scope>NUCLEOTIDE SEQUENCE</scope>
</reference>
<name>A0A3B1C4C0_9ZZZZ</name>
<proteinExistence type="predicted"/>
<evidence type="ECO:0000313" key="1">
    <source>
        <dbReference type="EMBL" id="VAX19433.1"/>
    </source>
</evidence>
<dbReference type="EMBL" id="UOGD01000139">
    <property type="protein sequence ID" value="VAX19433.1"/>
    <property type="molecule type" value="Genomic_DNA"/>
</dbReference>
<gene>
    <name evidence="1" type="ORF">MNBD_IGNAVI01-3206</name>
</gene>
<protein>
    <submittedName>
        <fullName evidence="1">Uncharacterized protein</fullName>
    </submittedName>
</protein>
<dbReference type="AlphaFoldDB" id="A0A3B1C4C0"/>
<sequence>MKKLINISKKWKKLTAIFLLLNFIATPLIFAFPEEDCNAACEIESTIHECNSDAAKLVEDKCCDLMDTNFNNLSSASTDCEMEITDINCTLAVNDQVGTTYIIPKTIDNKVDFIQLAEVDLQIDNSNIEMFDLIQELSFESQPPIYITISSFLI</sequence>
<accession>A0A3B1C4C0</accession>
<organism evidence="1">
    <name type="scientific">hydrothermal vent metagenome</name>
    <dbReference type="NCBI Taxonomy" id="652676"/>
    <lineage>
        <taxon>unclassified sequences</taxon>
        <taxon>metagenomes</taxon>
        <taxon>ecological metagenomes</taxon>
    </lineage>
</organism>